<keyword evidence="2" id="KW-0472">Membrane</keyword>
<accession>A0ABR2K5C3</accession>
<feature type="region of interest" description="Disordered" evidence="1">
    <location>
        <begin position="80"/>
        <end position="108"/>
    </location>
</feature>
<dbReference type="EMBL" id="JAPFFF010000007">
    <property type="protein sequence ID" value="KAK8886328.1"/>
    <property type="molecule type" value="Genomic_DNA"/>
</dbReference>
<feature type="transmembrane region" description="Helical" evidence="2">
    <location>
        <begin position="177"/>
        <end position="199"/>
    </location>
</feature>
<feature type="compositionally biased region" description="Polar residues" evidence="1">
    <location>
        <begin position="99"/>
        <end position="108"/>
    </location>
</feature>
<keyword evidence="2" id="KW-1133">Transmembrane helix</keyword>
<organism evidence="3 4">
    <name type="scientific">Tritrichomonas musculus</name>
    <dbReference type="NCBI Taxonomy" id="1915356"/>
    <lineage>
        <taxon>Eukaryota</taxon>
        <taxon>Metamonada</taxon>
        <taxon>Parabasalia</taxon>
        <taxon>Tritrichomonadida</taxon>
        <taxon>Tritrichomonadidae</taxon>
        <taxon>Tritrichomonas</taxon>
    </lineage>
</organism>
<evidence type="ECO:0000313" key="4">
    <source>
        <dbReference type="Proteomes" id="UP001470230"/>
    </source>
</evidence>
<comment type="caution">
    <text evidence="3">The sequence shown here is derived from an EMBL/GenBank/DDBJ whole genome shotgun (WGS) entry which is preliminary data.</text>
</comment>
<evidence type="ECO:0000313" key="3">
    <source>
        <dbReference type="EMBL" id="KAK8886328.1"/>
    </source>
</evidence>
<feature type="compositionally biased region" description="Polar residues" evidence="1">
    <location>
        <begin position="80"/>
        <end position="92"/>
    </location>
</feature>
<name>A0ABR2K5C3_9EUKA</name>
<sequence>MPILATVNIGQIRMFKLKIVTFLTIQLKLVLQLNFGSCQGQITPGQLIITSLFTESKEFSKSNYFSNSLQFTKTDLFSQSNKFTSPRSSTPSYEPGQTHRFTPSNSFTPSQDFSKSSVFTTSAIFSESSDFTKSVYFSNSNHFTKSFDFTKSFEFSDSSTFNLGNDSGSSGKNNTGVIIGAVVGAVAAAAAIGGIAAFFNIRKRRLVISDVDVVKETNSSVTFDNELDKVMDKDDPFANDFGNESQDI</sequence>
<evidence type="ECO:0000256" key="2">
    <source>
        <dbReference type="SAM" id="Phobius"/>
    </source>
</evidence>
<keyword evidence="2" id="KW-0812">Transmembrane</keyword>
<protein>
    <submittedName>
        <fullName evidence="3">Uncharacterized protein</fullName>
    </submittedName>
</protein>
<reference evidence="3 4" key="1">
    <citation type="submission" date="2024-04" db="EMBL/GenBank/DDBJ databases">
        <title>Tritrichomonas musculus Genome.</title>
        <authorList>
            <person name="Alves-Ferreira E."/>
            <person name="Grigg M."/>
            <person name="Lorenzi H."/>
            <person name="Galac M."/>
        </authorList>
    </citation>
    <scope>NUCLEOTIDE SEQUENCE [LARGE SCALE GENOMIC DNA]</scope>
    <source>
        <strain evidence="3 4">EAF2021</strain>
    </source>
</reference>
<proteinExistence type="predicted"/>
<gene>
    <name evidence="3" type="ORF">M9Y10_041790</name>
</gene>
<keyword evidence="4" id="KW-1185">Reference proteome</keyword>
<dbReference type="Proteomes" id="UP001470230">
    <property type="component" value="Unassembled WGS sequence"/>
</dbReference>
<evidence type="ECO:0000256" key="1">
    <source>
        <dbReference type="SAM" id="MobiDB-lite"/>
    </source>
</evidence>